<comment type="caution">
    <text evidence="2">The sequence shown here is derived from an EMBL/GenBank/DDBJ whole genome shotgun (WGS) entry which is preliminary data.</text>
</comment>
<evidence type="ECO:0000313" key="2">
    <source>
        <dbReference type="EMBL" id="MER8937589.1"/>
    </source>
</evidence>
<feature type="signal peptide" evidence="1">
    <location>
        <begin position="1"/>
        <end position="23"/>
    </location>
</feature>
<accession>A0ABV1YQX7</accession>
<keyword evidence="1" id="KW-0732">Signal</keyword>
<evidence type="ECO:0000256" key="1">
    <source>
        <dbReference type="SAM" id="SignalP"/>
    </source>
</evidence>
<keyword evidence="3" id="KW-1185">Reference proteome</keyword>
<reference evidence="2 3" key="1">
    <citation type="journal article" date="2024" name="Proc. Natl. Acad. Sci. U.S.A.">
        <title>The evolutionary genomics of adaptation to stress in wild rhizobium bacteria.</title>
        <authorList>
            <person name="Kehlet-Delgado H."/>
            <person name="Montoya A.P."/>
            <person name="Jensen K.T."/>
            <person name="Wendlandt C.E."/>
            <person name="Dexheimer C."/>
            <person name="Roberts M."/>
            <person name="Torres Martinez L."/>
            <person name="Friesen M.L."/>
            <person name="Griffitts J.S."/>
            <person name="Porter S.S."/>
        </authorList>
    </citation>
    <scope>NUCLEOTIDE SEQUENCE [LARGE SCALE GENOMIC DNA]</scope>
    <source>
        <strain evidence="2 3">M0729</strain>
    </source>
</reference>
<dbReference type="EMBL" id="JAMYPJ010000084">
    <property type="protein sequence ID" value="MER8937589.1"/>
    <property type="molecule type" value="Genomic_DNA"/>
</dbReference>
<name>A0ABV1YQX7_9HYPH</name>
<gene>
    <name evidence="2" type="ORF">NKI33_32170</name>
</gene>
<proteinExistence type="predicted"/>
<protein>
    <submittedName>
        <fullName evidence="2">Uncharacterized protein</fullName>
    </submittedName>
</protein>
<dbReference type="Proteomes" id="UP001464387">
    <property type="component" value="Unassembled WGS sequence"/>
</dbReference>
<sequence length="132" mass="14244">MSSLRLVFLTVVASSIFALPVLAAGESSYVYCDNGLRCFKAPCPSNSALDLATGTIIKGGSIDASRLPQADKARADLSDLLFYGSIVVRGRIESRLDKATDGMPMRKVIVAKAIERQATMKERNHCSSRGLY</sequence>
<dbReference type="RefSeq" id="WP_287275213.1">
    <property type="nucleotide sequence ID" value="NZ_JAMYMY010000031.1"/>
</dbReference>
<organism evidence="2 3">
    <name type="scientific">Mesorhizobium opportunistum</name>
    <dbReference type="NCBI Taxonomy" id="593909"/>
    <lineage>
        <taxon>Bacteria</taxon>
        <taxon>Pseudomonadati</taxon>
        <taxon>Pseudomonadota</taxon>
        <taxon>Alphaproteobacteria</taxon>
        <taxon>Hyphomicrobiales</taxon>
        <taxon>Phyllobacteriaceae</taxon>
        <taxon>Mesorhizobium</taxon>
    </lineage>
</organism>
<evidence type="ECO:0000313" key="3">
    <source>
        <dbReference type="Proteomes" id="UP001464387"/>
    </source>
</evidence>
<feature type="chain" id="PRO_5046749970" evidence="1">
    <location>
        <begin position="24"/>
        <end position="132"/>
    </location>
</feature>